<gene>
    <name evidence="3" type="primary">higA_1</name>
    <name evidence="3" type="ORF">V7x_55120</name>
</gene>
<reference evidence="3 4" key="1">
    <citation type="submission" date="2019-02" db="EMBL/GenBank/DDBJ databases">
        <title>Deep-cultivation of Planctomycetes and their phenomic and genomic characterization uncovers novel biology.</title>
        <authorList>
            <person name="Wiegand S."/>
            <person name="Jogler M."/>
            <person name="Boedeker C."/>
            <person name="Pinto D."/>
            <person name="Vollmers J."/>
            <person name="Rivas-Marin E."/>
            <person name="Kohn T."/>
            <person name="Peeters S.H."/>
            <person name="Heuer A."/>
            <person name="Rast P."/>
            <person name="Oberbeckmann S."/>
            <person name="Bunk B."/>
            <person name="Jeske O."/>
            <person name="Meyerdierks A."/>
            <person name="Storesund J.E."/>
            <person name="Kallscheuer N."/>
            <person name="Luecker S."/>
            <person name="Lage O.M."/>
            <person name="Pohl T."/>
            <person name="Merkel B.J."/>
            <person name="Hornburger P."/>
            <person name="Mueller R.-W."/>
            <person name="Bruemmer F."/>
            <person name="Labrenz M."/>
            <person name="Spormann A.M."/>
            <person name="Op Den Camp H."/>
            <person name="Overmann J."/>
            <person name="Amann R."/>
            <person name="Jetten M.S.M."/>
            <person name="Mascher T."/>
            <person name="Medema M.H."/>
            <person name="Devos D.P."/>
            <person name="Kaster A.-K."/>
            <person name="Ovreas L."/>
            <person name="Rohde M."/>
            <person name="Galperin M.Y."/>
            <person name="Jogler C."/>
        </authorList>
    </citation>
    <scope>NUCLEOTIDE SEQUENCE [LARGE SCALE GENOMIC DNA]</scope>
    <source>
        <strain evidence="3 4">V7</strain>
    </source>
</reference>
<dbReference type="SMART" id="SM00530">
    <property type="entry name" value="HTH_XRE"/>
    <property type="match status" value="1"/>
</dbReference>
<dbReference type="CDD" id="cd00093">
    <property type="entry name" value="HTH_XRE"/>
    <property type="match status" value="1"/>
</dbReference>
<dbReference type="Pfam" id="PF01381">
    <property type="entry name" value="HTH_3"/>
    <property type="match status" value="1"/>
</dbReference>
<accession>A0A5C6FFR6</accession>
<dbReference type="RefSeq" id="WP_197138532.1">
    <property type="nucleotide sequence ID" value="NZ_SJPZ01000005.1"/>
</dbReference>
<evidence type="ECO:0000259" key="2">
    <source>
        <dbReference type="PROSITE" id="PS50943"/>
    </source>
</evidence>
<proteinExistence type="predicted"/>
<feature type="region of interest" description="Disordered" evidence="1">
    <location>
        <begin position="1"/>
        <end position="20"/>
    </location>
</feature>
<name>A0A5C6FFR6_9PLAN</name>
<evidence type="ECO:0000313" key="3">
    <source>
        <dbReference type="EMBL" id="TWU59602.1"/>
    </source>
</evidence>
<evidence type="ECO:0000313" key="4">
    <source>
        <dbReference type="Proteomes" id="UP000316476"/>
    </source>
</evidence>
<evidence type="ECO:0000256" key="1">
    <source>
        <dbReference type="SAM" id="MobiDB-lite"/>
    </source>
</evidence>
<dbReference type="SUPFAM" id="SSF47413">
    <property type="entry name" value="lambda repressor-like DNA-binding domains"/>
    <property type="match status" value="1"/>
</dbReference>
<dbReference type="AlphaFoldDB" id="A0A5C6FFR6"/>
<protein>
    <submittedName>
        <fullName evidence="3">Antitoxin HigA</fullName>
    </submittedName>
</protein>
<organism evidence="3 4">
    <name type="scientific">Crateriforma conspicua</name>
    <dbReference type="NCBI Taxonomy" id="2527996"/>
    <lineage>
        <taxon>Bacteria</taxon>
        <taxon>Pseudomonadati</taxon>
        <taxon>Planctomycetota</taxon>
        <taxon>Planctomycetia</taxon>
        <taxon>Planctomycetales</taxon>
        <taxon>Planctomycetaceae</taxon>
        <taxon>Crateriforma</taxon>
    </lineage>
</organism>
<sequence>MTGHKPWSTLTDKMSAESRKRIDEGVRQMKAEMLLAELRKHTGMTQIELAKVLGVSQSTLSEQEHRNDMEISTLSRYVAALGGSLEMVVHMPGGDIRLTQFERDHHASPEAVQ</sequence>
<dbReference type="GO" id="GO:0003677">
    <property type="term" value="F:DNA binding"/>
    <property type="evidence" value="ECO:0007669"/>
    <property type="project" value="InterPro"/>
</dbReference>
<dbReference type="EMBL" id="SJPZ01000005">
    <property type="protein sequence ID" value="TWU59602.1"/>
    <property type="molecule type" value="Genomic_DNA"/>
</dbReference>
<dbReference type="InterPro" id="IPR001387">
    <property type="entry name" value="Cro/C1-type_HTH"/>
</dbReference>
<comment type="caution">
    <text evidence="3">The sequence shown here is derived from an EMBL/GenBank/DDBJ whole genome shotgun (WGS) entry which is preliminary data.</text>
</comment>
<dbReference type="Proteomes" id="UP000316476">
    <property type="component" value="Unassembled WGS sequence"/>
</dbReference>
<feature type="domain" description="HTH cro/C1-type" evidence="2">
    <location>
        <begin position="35"/>
        <end position="88"/>
    </location>
</feature>
<dbReference type="PROSITE" id="PS50943">
    <property type="entry name" value="HTH_CROC1"/>
    <property type="match status" value="1"/>
</dbReference>
<dbReference type="Gene3D" id="1.10.260.40">
    <property type="entry name" value="lambda repressor-like DNA-binding domains"/>
    <property type="match status" value="1"/>
</dbReference>
<dbReference type="InterPro" id="IPR010982">
    <property type="entry name" value="Lambda_DNA-bd_dom_sf"/>
</dbReference>